<dbReference type="PANTHER" id="PTHR10434:SF11">
    <property type="entry name" value="1-ACYL-SN-GLYCEROL-3-PHOSPHATE ACYLTRANSFERASE"/>
    <property type="match status" value="1"/>
</dbReference>
<gene>
    <name evidence="5" type="ORF">GMBLW1_48250</name>
</gene>
<dbReference type="GO" id="GO:0006654">
    <property type="term" value="P:phosphatidic acid biosynthetic process"/>
    <property type="evidence" value="ECO:0007669"/>
    <property type="project" value="TreeGrafter"/>
</dbReference>
<name>A0A6C2YRT0_9BACT</name>
<evidence type="ECO:0000313" key="6">
    <source>
        <dbReference type="Proteomes" id="UP000464378"/>
    </source>
</evidence>
<dbReference type="EMBL" id="LR593887">
    <property type="protein sequence ID" value="VTS06098.1"/>
    <property type="molecule type" value="Genomic_DNA"/>
</dbReference>
<accession>A0A6C2YRT0</accession>
<comment type="pathway">
    <text evidence="1">Lipid metabolism.</text>
</comment>
<proteinExistence type="predicted"/>
<dbReference type="KEGG" id="tim:GMBLW1_48250"/>
<organism evidence="5">
    <name type="scientific">Tuwongella immobilis</name>
    <dbReference type="NCBI Taxonomy" id="692036"/>
    <lineage>
        <taxon>Bacteria</taxon>
        <taxon>Pseudomonadati</taxon>
        <taxon>Planctomycetota</taxon>
        <taxon>Planctomycetia</taxon>
        <taxon>Gemmatales</taxon>
        <taxon>Gemmataceae</taxon>
        <taxon>Tuwongella</taxon>
    </lineage>
</organism>
<feature type="domain" description="Phospholipid/glycerol acyltransferase" evidence="4">
    <location>
        <begin position="41"/>
        <end position="153"/>
    </location>
</feature>
<dbReference type="Proteomes" id="UP000464378">
    <property type="component" value="Chromosome"/>
</dbReference>
<keyword evidence="6" id="KW-1185">Reference proteome</keyword>
<reference evidence="5" key="1">
    <citation type="submission" date="2019-04" db="EMBL/GenBank/DDBJ databases">
        <authorList>
            <consortium name="Science for Life Laboratories"/>
        </authorList>
    </citation>
    <scope>NUCLEOTIDE SEQUENCE</scope>
    <source>
        <strain evidence="5">MBLW1</strain>
    </source>
</reference>
<dbReference type="AlphaFoldDB" id="A0A6C2YRT0"/>
<evidence type="ECO:0000256" key="1">
    <source>
        <dbReference type="ARBA" id="ARBA00005189"/>
    </source>
</evidence>
<sequence length="235" mass="26058">MLAWVKRRWYDTVFWITWPLFSWMWSYRMTGRPRMPKTGPVLVLANHQSFFDPVLVGIASTRYLGFLARRTLFKNPILAALIRSLDAVPIDNQGLGKDGLQTVLNALNAGRAVLVFPEGSRTEDGNMLPLQPGITLLIKKVRCPIVPVGIAGAFDAWPRRQKLPAPSPIWKDATPRTIAVAIGEPIDPATLVDLPREEMIARVQSAMETAFAEAKALRRQSRATSPESAACSPTE</sequence>
<keyword evidence="3 5" id="KW-0012">Acyltransferase</keyword>
<protein>
    <recommendedName>
        <fullName evidence="4">Phospholipid/glycerol acyltransferase domain-containing protein</fullName>
    </recommendedName>
</protein>
<dbReference type="EMBL" id="LR586016">
    <property type="protein sequence ID" value="VIP04368.1"/>
    <property type="molecule type" value="Genomic_DNA"/>
</dbReference>
<dbReference type="InParanoid" id="A0A6C2YRT0"/>
<evidence type="ECO:0000256" key="2">
    <source>
        <dbReference type="ARBA" id="ARBA00022679"/>
    </source>
</evidence>
<evidence type="ECO:0000256" key="3">
    <source>
        <dbReference type="ARBA" id="ARBA00023315"/>
    </source>
</evidence>
<dbReference type="InterPro" id="IPR002123">
    <property type="entry name" value="Plipid/glycerol_acylTrfase"/>
</dbReference>
<dbReference type="RefSeq" id="WP_162659459.1">
    <property type="nucleotide sequence ID" value="NZ_LR593887.1"/>
</dbReference>
<dbReference type="SUPFAM" id="SSF69593">
    <property type="entry name" value="Glycerol-3-phosphate (1)-acyltransferase"/>
    <property type="match status" value="1"/>
</dbReference>
<dbReference type="SMART" id="SM00563">
    <property type="entry name" value="PlsC"/>
    <property type="match status" value="1"/>
</dbReference>
<dbReference type="CDD" id="cd07989">
    <property type="entry name" value="LPLAT_AGPAT-like"/>
    <property type="match status" value="1"/>
</dbReference>
<evidence type="ECO:0000259" key="4">
    <source>
        <dbReference type="SMART" id="SM00563"/>
    </source>
</evidence>
<dbReference type="PANTHER" id="PTHR10434">
    <property type="entry name" value="1-ACYL-SN-GLYCEROL-3-PHOSPHATE ACYLTRANSFERASE"/>
    <property type="match status" value="1"/>
</dbReference>
<dbReference type="Pfam" id="PF01553">
    <property type="entry name" value="Acyltransferase"/>
    <property type="match status" value="1"/>
</dbReference>
<keyword evidence="2 5" id="KW-0808">Transferase</keyword>
<evidence type="ECO:0000313" key="5">
    <source>
        <dbReference type="EMBL" id="VIP04368.1"/>
    </source>
</evidence>
<dbReference type="GO" id="GO:0003841">
    <property type="term" value="F:1-acylglycerol-3-phosphate O-acyltransferase activity"/>
    <property type="evidence" value="ECO:0007669"/>
    <property type="project" value="TreeGrafter"/>
</dbReference>